<gene>
    <name evidence="2" type="ORF">FA743_00775</name>
</gene>
<dbReference type="EMBL" id="SUNI01000001">
    <property type="protein sequence ID" value="TJZ93842.1"/>
    <property type="molecule type" value="Genomic_DNA"/>
</dbReference>
<dbReference type="OrthoDB" id="7311517at2"/>
<dbReference type="AlphaFoldDB" id="A0A4U0RGF5"/>
<feature type="region of interest" description="Disordered" evidence="1">
    <location>
        <begin position="30"/>
        <end position="49"/>
    </location>
</feature>
<evidence type="ECO:0000256" key="1">
    <source>
        <dbReference type="SAM" id="MobiDB-lite"/>
    </source>
</evidence>
<accession>A0A4U0RGF5</accession>
<dbReference type="Proteomes" id="UP000309747">
    <property type="component" value="Unassembled WGS sequence"/>
</dbReference>
<feature type="compositionally biased region" description="Polar residues" evidence="1">
    <location>
        <begin position="484"/>
        <end position="497"/>
    </location>
</feature>
<protein>
    <recommendedName>
        <fullName evidence="4">Tail tape measure protein</fullName>
    </recommendedName>
</protein>
<sequence length="843" mass="89080">MNVAVGADERLVVMLEARVTEFERRMRQAEQRGTRTYQGLSRNSRSATRQMEADMIRSTGSINRAIASTTGRIGTLAASMAGGLVAGAAVGLFAGVTGSISNTVRSMAELGDEAKRAGMSAQSFQEWRFVADQNRVSVDALVDGFKELSLRADEFITTGKGSGADAFTRLGLSADSLKTKLKDPSALMLEIMGRLEGLDKAAQIRIADEIFGGTGGEQFIQMLGQGEGALQATIDRAHETGAVLDDELIRKAEEIDRKFAQLTSTAGNFAKRMVVEVVAAGAEMADFRDRLDHLFDSEDQGRAILGDELYDSLAQNRDMVDENAESLGVLNQQYMALSEEADRSGMALIDAISKMDSLGYDDAADILRTAYSEMQTLVEAFREGEVSGEDFTAQLGEIEDAASSAFSQLDASDRVQFSGVISQLERLGGVIGGIISLANSMGAALARAAGVAPDQQAGQTMRDRHAAEAASLESLEAQRAASEGFTQSETARNSASAEQLRLQREIESVRERAGESGASLTEQQATDFASAALAAEDARREAGRAGRGGGGAKGGKGASGGKEKLDEYQREAEAIRDRTLALEAEAASLIVVAQSGEDYGDALEYARTRAELLHAAQEAGKAITPELTAEIDQLAQSYVTAGLEAEAAAEKMKQIQEQSERGKQALEDMFGSIIDGSMSAKDAMLQLVAEIAKAQMMKGLMGLPGIGAASGLLGGLLNPGYAAGGFTGAGGKYDPAGIVHRGEYVMSAAAVQRLGVRNLDSIHQGALRGYANGGAVGVSSGGGGGKQAVDVQVHVTNSFDNNGNLQTFVDQRVAGGVQRGLHQFRKGIPDMVHKSIRNPRDRW</sequence>
<feature type="region of interest" description="Disordered" evidence="1">
    <location>
        <begin position="477"/>
        <end position="500"/>
    </location>
</feature>
<reference evidence="2 3" key="1">
    <citation type="submission" date="2019-04" db="EMBL/GenBank/DDBJ databases">
        <authorList>
            <person name="Li J."/>
        </authorList>
    </citation>
    <scope>NUCLEOTIDE SEQUENCE [LARGE SCALE GENOMIC DNA]</scope>
    <source>
        <strain evidence="2 3">KCTC 42687</strain>
    </source>
</reference>
<evidence type="ECO:0000313" key="2">
    <source>
        <dbReference type="EMBL" id="TJZ93842.1"/>
    </source>
</evidence>
<keyword evidence="3" id="KW-1185">Reference proteome</keyword>
<proteinExistence type="predicted"/>
<dbReference type="RefSeq" id="WP_136883982.1">
    <property type="nucleotide sequence ID" value="NZ_SUNI01000001.1"/>
</dbReference>
<feature type="region of interest" description="Disordered" evidence="1">
    <location>
        <begin position="531"/>
        <end position="565"/>
    </location>
</feature>
<name>A0A4U0RGF5_9RHOB</name>
<organism evidence="2 3">
    <name type="scientific">Paracoccus gahaiensis</name>
    <dbReference type="NCBI Taxonomy" id="1706839"/>
    <lineage>
        <taxon>Bacteria</taxon>
        <taxon>Pseudomonadati</taxon>
        <taxon>Pseudomonadota</taxon>
        <taxon>Alphaproteobacteria</taxon>
        <taxon>Rhodobacterales</taxon>
        <taxon>Paracoccaceae</taxon>
        <taxon>Paracoccus</taxon>
    </lineage>
</organism>
<evidence type="ECO:0000313" key="3">
    <source>
        <dbReference type="Proteomes" id="UP000309747"/>
    </source>
</evidence>
<feature type="compositionally biased region" description="Gly residues" evidence="1">
    <location>
        <begin position="545"/>
        <end position="560"/>
    </location>
</feature>
<feature type="compositionally biased region" description="Polar residues" evidence="1">
    <location>
        <begin position="34"/>
        <end position="49"/>
    </location>
</feature>
<comment type="caution">
    <text evidence="2">The sequence shown here is derived from an EMBL/GenBank/DDBJ whole genome shotgun (WGS) entry which is preliminary data.</text>
</comment>
<evidence type="ECO:0008006" key="4">
    <source>
        <dbReference type="Google" id="ProtNLM"/>
    </source>
</evidence>